<dbReference type="PRINTS" id="PR00337">
    <property type="entry name" value="LEUILEVALBP"/>
</dbReference>
<feature type="domain" description="Leucine-binding protein" evidence="6">
    <location>
        <begin position="28"/>
        <end position="364"/>
    </location>
</feature>
<accession>A0ABT2BHF3</accession>
<protein>
    <submittedName>
        <fullName evidence="7">Branched-chain amino acid ABC transporter substrate-binding protein</fullName>
    </submittedName>
</protein>
<evidence type="ECO:0000256" key="2">
    <source>
        <dbReference type="ARBA" id="ARBA00022448"/>
    </source>
</evidence>
<keyword evidence="3 5" id="KW-0732">Signal</keyword>
<evidence type="ECO:0000256" key="4">
    <source>
        <dbReference type="ARBA" id="ARBA00022970"/>
    </source>
</evidence>
<feature type="chain" id="PRO_5047215109" evidence="5">
    <location>
        <begin position="23"/>
        <end position="381"/>
    </location>
</feature>
<dbReference type="InterPro" id="IPR028082">
    <property type="entry name" value="Peripla_BP_I"/>
</dbReference>
<evidence type="ECO:0000313" key="8">
    <source>
        <dbReference type="Proteomes" id="UP001205861"/>
    </source>
</evidence>
<gene>
    <name evidence="7" type="ORF">NX773_07205</name>
</gene>
<dbReference type="Gene3D" id="3.40.50.2300">
    <property type="match status" value="2"/>
</dbReference>
<sequence length="381" mass="40670">MPACRKLIVSAVLLAAQVAAHAAEPLLVRIGLADALTGPLSHFGKDDENGARMAIDELNARGVTIGARKARFELLVEDDASEPRIATTVAQKLVDAKVNAVIGHETSGTSIPASRIYFDAGIPQISTSATSPKYTEQGFSTTFRTVNNDKQLGRALGRYAGKNMGVKRLALIDDRTAYGQGVATEFLKGFQEAGGTVVAREFTNDKATEFSAILTKIRAARPDMVFFGGMTPVAAPMLRQMKLLGMGSVRFMGGDGICTDEMTSLAQGAMGEGQVMCAGSGGVEDAQQAGLQRFRAAYRKRYGIDSLIYSPYVYDSVMTLAAAMEKAGSAQPARYLRVLAKIEHQGITGAIAFDQHGDIRNGTLTLYTFRNGQRASVGVIR</sequence>
<dbReference type="RefSeq" id="WP_258855631.1">
    <property type="nucleotide sequence ID" value="NZ_JANUGV010000001.1"/>
</dbReference>
<keyword evidence="8" id="KW-1185">Reference proteome</keyword>
<organism evidence="7 8">
    <name type="scientific">Massilia solisilvae</name>
    <dbReference type="NCBI Taxonomy" id="1811225"/>
    <lineage>
        <taxon>Bacteria</taxon>
        <taxon>Pseudomonadati</taxon>
        <taxon>Pseudomonadota</taxon>
        <taxon>Betaproteobacteria</taxon>
        <taxon>Burkholderiales</taxon>
        <taxon>Oxalobacteraceae</taxon>
        <taxon>Telluria group</taxon>
        <taxon>Massilia</taxon>
    </lineage>
</organism>
<comment type="caution">
    <text evidence="7">The sequence shown here is derived from an EMBL/GenBank/DDBJ whole genome shotgun (WGS) entry which is preliminary data.</text>
</comment>
<dbReference type="PANTHER" id="PTHR47151">
    <property type="entry name" value="LEU/ILE/VAL-BINDING ABC TRANSPORTER SUBUNIT"/>
    <property type="match status" value="1"/>
</dbReference>
<feature type="signal peptide" evidence="5">
    <location>
        <begin position="1"/>
        <end position="22"/>
    </location>
</feature>
<keyword evidence="4" id="KW-0029">Amino-acid transport</keyword>
<evidence type="ECO:0000256" key="3">
    <source>
        <dbReference type="ARBA" id="ARBA00022729"/>
    </source>
</evidence>
<dbReference type="EMBL" id="JANUGV010000001">
    <property type="protein sequence ID" value="MCS0607948.1"/>
    <property type="molecule type" value="Genomic_DNA"/>
</dbReference>
<proteinExistence type="inferred from homology"/>
<evidence type="ECO:0000256" key="5">
    <source>
        <dbReference type="SAM" id="SignalP"/>
    </source>
</evidence>
<keyword evidence="2" id="KW-0813">Transport</keyword>
<dbReference type="PANTHER" id="PTHR47151:SF2">
    <property type="entry name" value="AMINO ACID BINDING PROTEIN"/>
    <property type="match status" value="1"/>
</dbReference>
<dbReference type="CDD" id="cd06342">
    <property type="entry name" value="PBP1_ABC_LIVBP-like"/>
    <property type="match status" value="1"/>
</dbReference>
<dbReference type="InterPro" id="IPR028081">
    <property type="entry name" value="Leu-bd"/>
</dbReference>
<dbReference type="InterPro" id="IPR000709">
    <property type="entry name" value="Leu_Ile_Val-bd"/>
</dbReference>
<comment type="similarity">
    <text evidence="1">Belongs to the leucine-binding protein family.</text>
</comment>
<dbReference type="SUPFAM" id="SSF53822">
    <property type="entry name" value="Periplasmic binding protein-like I"/>
    <property type="match status" value="1"/>
</dbReference>
<name>A0ABT2BHF3_9BURK</name>
<dbReference type="Proteomes" id="UP001205861">
    <property type="component" value="Unassembled WGS sequence"/>
</dbReference>
<evidence type="ECO:0000313" key="7">
    <source>
        <dbReference type="EMBL" id="MCS0607948.1"/>
    </source>
</evidence>
<evidence type="ECO:0000256" key="1">
    <source>
        <dbReference type="ARBA" id="ARBA00010062"/>
    </source>
</evidence>
<evidence type="ECO:0000259" key="6">
    <source>
        <dbReference type="Pfam" id="PF13458"/>
    </source>
</evidence>
<dbReference type="Pfam" id="PF13458">
    <property type="entry name" value="Peripla_BP_6"/>
    <property type="match status" value="1"/>
</dbReference>
<reference evidence="7 8" key="1">
    <citation type="submission" date="2022-08" db="EMBL/GenBank/DDBJ databases">
        <title>Reclassification of Massilia species as members of the genera Telluria, Duganella, Pseudoduganella, Mokoshia gen. nov. and Zemynaea gen. nov. using orthogonal and non-orthogonal genome-based approaches.</title>
        <authorList>
            <person name="Bowman J.P."/>
        </authorList>
    </citation>
    <scope>NUCLEOTIDE SEQUENCE [LARGE SCALE GENOMIC DNA]</scope>
    <source>
        <strain evidence="7 8">JCM 31607</strain>
    </source>
</reference>